<dbReference type="GO" id="GO:0046872">
    <property type="term" value="F:metal ion binding"/>
    <property type="evidence" value="ECO:0007669"/>
    <property type="project" value="UniProtKB-KW"/>
</dbReference>
<dbReference type="KEGG" id="som:SOMG_02290"/>
<dbReference type="RefSeq" id="XP_056036174.1">
    <property type="nucleotide sequence ID" value="XM_056181082.1"/>
</dbReference>
<comment type="similarity">
    <text evidence="2 7">Belongs to the FPP/GGPP synthase family.</text>
</comment>
<dbReference type="SFLD" id="SFLDS00005">
    <property type="entry name" value="Isoprenoid_Synthase_Type_I"/>
    <property type="match status" value="1"/>
</dbReference>
<dbReference type="PROSITE" id="PS00444">
    <property type="entry name" value="POLYPRENYL_SYNTHASE_2"/>
    <property type="match status" value="1"/>
</dbReference>
<sequence>MLHNGILKLSLKSTWRNQGCRVLFRAASKSANFTGLIENELRQVSPGIRELLSSKFEELSKCSRYYTIAQGKQMRPSLVLLVSKATSLCSGIDQSIVGSNFLEDDAPDHVSTGQVLPSQLRLAQITEMIHTASLLHDDVIDHASSRRGHPSSNVAFGNRKSVLTGNFILGRASTAMARLRTPKVTELFATVVADLVRGEFLQLKNTADTNSLELQPFHFDYYIEKTYLKTASLISKSCQSAAILGQCSPTVIEAAADYGRYVGTAFQLMDDVLDYTSQDETLGKAANADLNLGLATAPVLFAWKQYPELGAMVINRFNCPSDVKKARELVESTDGIEATVKWANDYILKAHEALQCIPDSPARQALHAVAEKVVARNY</sequence>
<dbReference type="GeneID" id="80875771"/>
<evidence type="ECO:0000256" key="2">
    <source>
        <dbReference type="ARBA" id="ARBA00006706"/>
    </source>
</evidence>
<keyword evidence="5" id="KW-0460">Magnesium</keyword>
<dbReference type="InterPro" id="IPR008949">
    <property type="entry name" value="Isoprenoid_synthase_dom_sf"/>
</dbReference>
<evidence type="ECO:0000313" key="9">
    <source>
        <dbReference type="Proteomes" id="UP001212411"/>
    </source>
</evidence>
<evidence type="ECO:0000256" key="1">
    <source>
        <dbReference type="ARBA" id="ARBA00001946"/>
    </source>
</evidence>
<name>A0AAE9WAN0_9SCHI</name>
<evidence type="ECO:0000256" key="7">
    <source>
        <dbReference type="RuleBase" id="RU004466"/>
    </source>
</evidence>
<gene>
    <name evidence="8" type="primary">dps1</name>
    <name evidence="8" type="ORF">SOMG_02290</name>
</gene>
<keyword evidence="6" id="KW-0414">Isoprene biosynthesis</keyword>
<dbReference type="PROSITE" id="PS00723">
    <property type="entry name" value="POLYPRENYL_SYNTHASE_1"/>
    <property type="match status" value="1"/>
</dbReference>
<evidence type="ECO:0000256" key="4">
    <source>
        <dbReference type="ARBA" id="ARBA00022723"/>
    </source>
</evidence>
<dbReference type="GO" id="GO:1990234">
    <property type="term" value="C:transferase complex"/>
    <property type="evidence" value="ECO:0007669"/>
    <property type="project" value="TreeGrafter"/>
</dbReference>
<dbReference type="CDD" id="cd00685">
    <property type="entry name" value="Trans_IPPS_HT"/>
    <property type="match status" value="1"/>
</dbReference>
<keyword evidence="9" id="KW-1185">Reference proteome</keyword>
<proteinExistence type="inferred from homology"/>
<dbReference type="GO" id="GO:0006744">
    <property type="term" value="P:ubiquinone biosynthetic process"/>
    <property type="evidence" value="ECO:0007669"/>
    <property type="project" value="TreeGrafter"/>
</dbReference>
<keyword evidence="4" id="KW-0479">Metal-binding</keyword>
<keyword evidence="3 7" id="KW-0808">Transferase</keyword>
<dbReference type="InterPro" id="IPR000092">
    <property type="entry name" value="Polyprenyl_synt"/>
</dbReference>
<dbReference type="GO" id="GO:0004659">
    <property type="term" value="F:prenyltransferase activity"/>
    <property type="evidence" value="ECO:0007669"/>
    <property type="project" value="InterPro"/>
</dbReference>
<evidence type="ECO:0000256" key="3">
    <source>
        <dbReference type="ARBA" id="ARBA00022679"/>
    </source>
</evidence>
<evidence type="ECO:0000256" key="6">
    <source>
        <dbReference type="ARBA" id="ARBA00023229"/>
    </source>
</evidence>
<dbReference type="Pfam" id="PF00348">
    <property type="entry name" value="polyprenyl_synt"/>
    <property type="match status" value="1"/>
</dbReference>
<reference evidence="8 9" key="1">
    <citation type="journal article" date="2023" name="G3 (Bethesda)">
        <title>A high-quality reference genome for the fission yeast Schizosaccharomyces osmophilus.</title>
        <authorList>
            <person name="Jia G.S."/>
            <person name="Zhang W.C."/>
            <person name="Liang Y."/>
            <person name="Liu X.H."/>
            <person name="Rhind N."/>
            <person name="Pidoux A."/>
            <person name="Brysch-Herzberg M."/>
            <person name="Du L.L."/>
        </authorList>
    </citation>
    <scope>NUCLEOTIDE SEQUENCE [LARGE SCALE GENOMIC DNA]</scope>
    <source>
        <strain evidence="8 9">CBS 15793</strain>
    </source>
</reference>
<dbReference type="PANTHER" id="PTHR12001:SF69">
    <property type="entry name" value="ALL TRANS-POLYPRENYL-DIPHOSPHATE SYNTHASE PDSS1"/>
    <property type="match status" value="1"/>
</dbReference>
<dbReference type="Proteomes" id="UP001212411">
    <property type="component" value="Chromosome 1"/>
</dbReference>
<dbReference type="AlphaFoldDB" id="A0AAE9WAN0"/>
<evidence type="ECO:0000256" key="5">
    <source>
        <dbReference type="ARBA" id="ARBA00022842"/>
    </source>
</evidence>
<evidence type="ECO:0000313" key="8">
    <source>
        <dbReference type="EMBL" id="WBW71931.1"/>
    </source>
</evidence>
<comment type="cofactor">
    <cofactor evidence="1">
        <name>Mg(2+)</name>
        <dbReference type="ChEBI" id="CHEBI:18420"/>
    </cofactor>
</comment>
<dbReference type="Gene3D" id="1.10.600.10">
    <property type="entry name" value="Farnesyl Diphosphate Synthase"/>
    <property type="match status" value="1"/>
</dbReference>
<accession>A0AAE9WAN0</accession>
<dbReference type="GO" id="GO:0008299">
    <property type="term" value="P:isoprenoid biosynthetic process"/>
    <property type="evidence" value="ECO:0007669"/>
    <property type="project" value="UniProtKB-KW"/>
</dbReference>
<organism evidence="8 9">
    <name type="scientific">Schizosaccharomyces osmophilus</name>
    <dbReference type="NCBI Taxonomy" id="2545709"/>
    <lineage>
        <taxon>Eukaryota</taxon>
        <taxon>Fungi</taxon>
        <taxon>Dikarya</taxon>
        <taxon>Ascomycota</taxon>
        <taxon>Taphrinomycotina</taxon>
        <taxon>Schizosaccharomycetes</taxon>
        <taxon>Schizosaccharomycetales</taxon>
        <taxon>Schizosaccharomycetaceae</taxon>
        <taxon>Schizosaccharomyces</taxon>
    </lineage>
</organism>
<dbReference type="PANTHER" id="PTHR12001">
    <property type="entry name" value="GERANYLGERANYL PYROPHOSPHATE SYNTHASE"/>
    <property type="match status" value="1"/>
</dbReference>
<dbReference type="EMBL" id="CP115611">
    <property type="protein sequence ID" value="WBW71931.1"/>
    <property type="molecule type" value="Genomic_DNA"/>
</dbReference>
<dbReference type="InterPro" id="IPR033749">
    <property type="entry name" value="Polyprenyl_synt_CS"/>
</dbReference>
<dbReference type="SUPFAM" id="SSF48576">
    <property type="entry name" value="Terpenoid synthases"/>
    <property type="match status" value="1"/>
</dbReference>
<protein>
    <submittedName>
        <fullName evidence="8">Decaprenyl diphosphate synthase subunit Dps1</fullName>
    </submittedName>
</protein>